<evidence type="ECO:0000313" key="4">
    <source>
        <dbReference type="EMBL" id="CAH0536505.1"/>
    </source>
</evidence>
<dbReference type="InterPro" id="IPR011992">
    <property type="entry name" value="EF-hand-dom_pair"/>
</dbReference>
<feature type="chain" id="PRO_5046846068" description="EF-hand domain-containing protein" evidence="2">
    <location>
        <begin position="23"/>
        <end position="87"/>
    </location>
</feature>
<accession>A0ABN8DY00</accession>
<feature type="domain" description="EF-hand" evidence="3">
    <location>
        <begin position="56"/>
        <end position="74"/>
    </location>
</feature>
<dbReference type="PROSITE" id="PS00018">
    <property type="entry name" value="EF_HAND_1"/>
    <property type="match status" value="2"/>
</dbReference>
<feature type="domain" description="EF-hand" evidence="3">
    <location>
        <begin position="33"/>
        <end position="50"/>
    </location>
</feature>
<dbReference type="RefSeq" id="WP_237359861.1">
    <property type="nucleotide sequence ID" value="NZ_CAKLDM010000001.1"/>
</dbReference>
<evidence type="ECO:0000313" key="5">
    <source>
        <dbReference type="Proteomes" id="UP000838748"/>
    </source>
</evidence>
<dbReference type="Proteomes" id="UP000838748">
    <property type="component" value="Unassembled WGS sequence"/>
</dbReference>
<dbReference type="Pfam" id="PF13202">
    <property type="entry name" value="EF-hand_5"/>
    <property type="match status" value="2"/>
</dbReference>
<evidence type="ECO:0000256" key="2">
    <source>
        <dbReference type="SAM" id="SignalP"/>
    </source>
</evidence>
<evidence type="ECO:0000256" key="1">
    <source>
        <dbReference type="SAM" id="MobiDB-lite"/>
    </source>
</evidence>
<feature type="region of interest" description="Disordered" evidence="1">
    <location>
        <begin position="55"/>
        <end position="87"/>
    </location>
</feature>
<keyword evidence="2" id="KW-0732">Signal</keyword>
<organism evidence="4 5">
    <name type="scientific">Vibrio marisflavi CECT 7928</name>
    <dbReference type="NCBI Taxonomy" id="634439"/>
    <lineage>
        <taxon>Bacteria</taxon>
        <taxon>Pseudomonadati</taxon>
        <taxon>Pseudomonadota</taxon>
        <taxon>Gammaproteobacteria</taxon>
        <taxon>Vibrionales</taxon>
        <taxon>Vibrionaceae</taxon>
        <taxon>Vibrio</taxon>
    </lineage>
</organism>
<dbReference type="InterPro" id="IPR018247">
    <property type="entry name" value="EF_Hand_1_Ca_BS"/>
</dbReference>
<comment type="caution">
    <text evidence="4">The sequence shown here is derived from an EMBL/GenBank/DDBJ whole genome shotgun (WGS) entry which is preliminary data.</text>
</comment>
<evidence type="ECO:0000259" key="3">
    <source>
        <dbReference type="Pfam" id="PF13202"/>
    </source>
</evidence>
<name>A0ABN8DY00_9VIBR</name>
<keyword evidence="5" id="KW-1185">Reference proteome</keyword>
<reference evidence="4" key="1">
    <citation type="submission" date="2021-11" db="EMBL/GenBank/DDBJ databases">
        <authorList>
            <person name="Rodrigo-Torres L."/>
            <person name="Arahal R. D."/>
            <person name="Lucena T."/>
        </authorList>
    </citation>
    <scope>NUCLEOTIDE SEQUENCE</scope>
    <source>
        <strain evidence="4">CECT 7928</strain>
    </source>
</reference>
<feature type="signal peptide" evidence="2">
    <location>
        <begin position="1"/>
        <end position="22"/>
    </location>
</feature>
<dbReference type="SUPFAM" id="SSF47473">
    <property type="entry name" value="EF-hand"/>
    <property type="match status" value="1"/>
</dbReference>
<proteinExistence type="predicted"/>
<sequence length="87" mass="9474">MNKSILAGIFTTLIFSSSITFAQQAQHPRCPPTFEQLDQNGDGVLEKSEVKGPLARDFDKLDANEDGVLSQDELPEPPTHDGCSNSQ</sequence>
<gene>
    <name evidence="4" type="ORF">VMF7928_00456</name>
</gene>
<protein>
    <recommendedName>
        <fullName evidence="3">EF-hand domain-containing protein</fullName>
    </recommendedName>
</protein>
<dbReference type="Gene3D" id="1.10.238.10">
    <property type="entry name" value="EF-hand"/>
    <property type="match status" value="1"/>
</dbReference>
<dbReference type="EMBL" id="CAKLDM010000001">
    <property type="protein sequence ID" value="CAH0536505.1"/>
    <property type="molecule type" value="Genomic_DNA"/>
</dbReference>
<dbReference type="InterPro" id="IPR002048">
    <property type="entry name" value="EF_hand_dom"/>
</dbReference>